<dbReference type="HOGENOM" id="CLU_008287_19_3_5"/>
<evidence type="ECO:0000313" key="15">
    <source>
        <dbReference type="Proteomes" id="UP000005954"/>
    </source>
</evidence>
<accession>A3SJD9</accession>
<keyword evidence="15" id="KW-1185">Reference proteome</keyword>
<comment type="caution">
    <text evidence="14">The sequence shown here is derived from an EMBL/GenBank/DDBJ whole genome shotgun (WGS) entry which is preliminary data.</text>
</comment>
<evidence type="ECO:0000256" key="10">
    <source>
        <dbReference type="RuleBase" id="RU003357"/>
    </source>
</evidence>
<comment type="subcellular location">
    <subcellularLocation>
        <location evidence="1 9">Cell outer membrane</location>
        <topology evidence="1 9">Multi-pass membrane protein</topology>
    </subcellularLocation>
</comment>
<evidence type="ECO:0000256" key="2">
    <source>
        <dbReference type="ARBA" id="ARBA00009810"/>
    </source>
</evidence>
<dbReference type="CDD" id="cd01347">
    <property type="entry name" value="ligand_gated_channel"/>
    <property type="match status" value="1"/>
</dbReference>
<keyword evidence="14" id="KW-0675">Receptor</keyword>
<dbReference type="STRING" id="89187.ISM_04235"/>
<dbReference type="PROSITE" id="PS52016">
    <property type="entry name" value="TONB_DEPENDENT_REC_3"/>
    <property type="match status" value="1"/>
</dbReference>
<reference evidence="14 15" key="1">
    <citation type="submission" date="2005-12" db="EMBL/GenBank/DDBJ databases">
        <authorList>
            <person name="Moran M.A."/>
            <person name="Ferriera S."/>
            <person name="Johnson J."/>
            <person name="Kravitz S."/>
            <person name="Halpern A."/>
            <person name="Remington K."/>
            <person name="Beeson K."/>
            <person name="Tran B."/>
            <person name="Rogers Y.-H."/>
            <person name="Friedman R."/>
            <person name="Venter J.C."/>
        </authorList>
    </citation>
    <scope>NUCLEOTIDE SEQUENCE [LARGE SCALE GENOMIC DNA]</scope>
    <source>
        <strain evidence="15">ATCC BAA-591 / DSM 15170 / ISM</strain>
    </source>
</reference>
<dbReference type="GO" id="GO:0009279">
    <property type="term" value="C:cell outer membrane"/>
    <property type="evidence" value="ECO:0007669"/>
    <property type="project" value="UniProtKB-SubCell"/>
</dbReference>
<evidence type="ECO:0000256" key="1">
    <source>
        <dbReference type="ARBA" id="ARBA00004571"/>
    </source>
</evidence>
<protein>
    <submittedName>
        <fullName evidence="14">Putative Hemin receptor protein HmuR</fullName>
    </submittedName>
</protein>
<dbReference type="Proteomes" id="UP000005954">
    <property type="component" value="Unassembled WGS sequence"/>
</dbReference>
<sequence length="657" mass="70857">MGTTALSLILAAAPALAQEADDGFLGTISLGKSKREVATDTATAVTEIDSREIADRQAGTMAELIDSVPGVTLVNGATAQGSGINIRGYGANSTYGTDQKVLIQVDGVTRGSEELYRIGNQLFTDPALYKEVEVIRGTVGSFEYGSGVVGGVVRLETKDASDFTGSTPGFAYRQTFEFQSNGAGLTASSILAWQPTEKLEFLLSHTRRTLGTQSDGDGNLINPAANDVDDPSWLAKARLTFGDNDEHSLTASYTSTESTEYDVPYDSFGTTTFGNVDREVNSETFMLRYGYNPLGNDLIDLTAQLSYANEEIIQTAVIPGNPLLDADHQYETTTLTLKNRARFDTGALGHSLVTGVELINRKRLNASSAPGGEDDRWAVFAVDEIQIGEAWTVTPALRYESSTIQGSTAPNDGRYSNDALMGGLSLRYAFGNGWSVFGSAAYTEVLPPIDDLDNIARVTQSEKSRTYEIGAAYERRDAFRAGDSLSFKINAYDTKLWDVTSFVSTTIVGGIPVFTDLDEINTQGIEIEASYALENGLYMDANLNIADGSETTAAQIEQDWRNLAANSARLTLGKKIGETYDFSWEAVAADDITVNGVRSSGYVTNNLRATIAPQSGVWAGTEFRIGVENLFDKQYQPHLSTRAATGRNVKLTLAKTF</sequence>
<dbReference type="AlphaFoldDB" id="A3SJD9"/>
<dbReference type="InterPro" id="IPR036942">
    <property type="entry name" value="Beta-barrel_TonB_sf"/>
</dbReference>
<evidence type="ECO:0000256" key="5">
    <source>
        <dbReference type="ARBA" id="ARBA00022692"/>
    </source>
</evidence>
<evidence type="ECO:0000256" key="6">
    <source>
        <dbReference type="ARBA" id="ARBA00023077"/>
    </source>
</evidence>
<keyword evidence="7 9" id="KW-0472">Membrane</keyword>
<dbReference type="GO" id="GO:0044718">
    <property type="term" value="P:siderophore transmembrane transport"/>
    <property type="evidence" value="ECO:0007669"/>
    <property type="project" value="TreeGrafter"/>
</dbReference>
<feature type="chain" id="PRO_5002659187" evidence="11">
    <location>
        <begin position="18"/>
        <end position="657"/>
    </location>
</feature>
<feature type="signal peptide" evidence="11">
    <location>
        <begin position="1"/>
        <end position="17"/>
    </location>
</feature>
<organism evidence="14 15">
    <name type="scientific">Roseovarius nubinhibens (strain ATCC BAA-591 / DSM 15170 / ISM)</name>
    <dbReference type="NCBI Taxonomy" id="89187"/>
    <lineage>
        <taxon>Bacteria</taxon>
        <taxon>Pseudomonadati</taxon>
        <taxon>Pseudomonadota</taxon>
        <taxon>Alphaproteobacteria</taxon>
        <taxon>Rhodobacterales</taxon>
        <taxon>Roseobacteraceae</taxon>
        <taxon>Roseovarius</taxon>
    </lineage>
</organism>
<dbReference type="InterPro" id="IPR039426">
    <property type="entry name" value="TonB-dep_rcpt-like"/>
</dbReference>
<dbReference type="eggNOG" id="COG4772">
    <property type="taxonomic scope" value="Bacteria"/>
</dbReference>
<dbReference type="EMBL" id="AALY01000001">
    <property type="protein sequence ID" value="EAP77470.1"/>
    <property type="molecule type" value="Genomic_DNA"/>
</dbReference>
<evidence type="ECO:0000256" key="8">
    <source>
        <dbReference type="ARBA" id="ARBA00023237"/>
    </source>
</evidence>
<dbReference type="Gene3D" id="2.40.170.20">
    <property type="entry name" value="TonB-dependent receptor, beta-barrel domain"/>
    <property type="match status" value="1"/>
</dbReference>
<keyword evidence="3 9" id="KW-0813">Transport</keyword>
<gene>
    <name evidence="14" type="ORF">ISM_04235</name>
</gene>
<dbReference type="SUPFAM" id="SSF56935">
    <property type="entry name" value="Porins"/>
    <property type="match status" value="1"/>
</dbReference>
<dbReference type="Gene3D" id="2.170.130.10">
    <property type="entry name" value="TonB-dependent receptor, plug domain"/>
    <property type="match status" value="1"/>
</dbReference>
<dbReference type="PANTHER" id="PTHR30069">
    <property type="entry name" value="TONB-DEPENDENT OUTER MEMBRANE RECEPTOR"/>
    <property type="match status" value="1"/>
</dbReference>
<keyword evidence="5 9" id="KW-0812">Transmembrane</keyword>
<evidence type="ECO:0000256" key="11">
    <source>
        <dbReference type="SAM" id="SignalP"/>
    </source>
</evidence>
<keyword evidence="6 10" id="KW-0798">TonB box</keyword>
<evidence type="ECO:0000256" key="4">
    <source>
        <dbReference type="ARBA" id="ARBA00022452"/>
    </source>
</evidence>
<evidence type="ECO:0000256" key="3">
    <source>
        <dbReference type="ARBA" id="ARBA00022448"/>
    </source>
</evidence>
<dbReference type="InterPro" id="IPR037066">
    <property type="entry name" value="Plug_dom_sf"/>
</dbReference>
<dbReference type="PANTHER" id="PTHR30069:SF41">
    <property type="entry name" value="HEME_HEMOPEXIN UTILIZATION PROTEIN C"/>
    <property type="match status" value="1"/>
</dbReference>
<evidence type="ECO:0000259" key="12">
    <source>
        <dbReference type="Pfam" id="PF00593"/>
    </source>
</evidence>
<evidence type="ECO:0000256" key="9">
    <source>
        <dbReference type="PROSITE-ProRule" id="PRU01360"/>
    </source>
</evidence>
<feature type="domain" description="TonB-dependent receptor plug" evidence="13">
    <location>
        <begin position="39"/>
        <end position="152"/>
    </location>
</feature>
<dbReference type="InterPro" id="IPR000531">
    <property type="entry name" value="Beta-barrel_TonB"/>
</dbReference>
<keyword evidence="8 9" id="KW-0998">Cell outer membrane</keyword>
<evidence type="ECO:0000313" key="14">
    <source>
        <dbReference type="EMBL" id="EAP77470.1"/>
    </source>
</evidence>
<evidence type="ECO:0000259" key="13">
    <source>
        <dbReference type="Pfam" id="PF07715"/>
    </source>
</evidence>
<keyword evidence="11" id="KW-0732">Signal</keyword>
<keyword evidence="4 9" id="KW-1134">Transmembrane beta strand</keyword>
<dbReference type="InterPro" id="IPR012910">
    <property type="entry name" value="Plug_dom"/>
</dbReference>
<proteinExistence type="inferred from homology"/>
<comment type="similarity">
    <text evidence="2 9 10">Belongs to the TonB-dependent receptor family.</text>
</comment>
<feature type="domain" description="TonB-dependent receptor-like beta-barrel" evidence="12">
    <location>
        <begin position="250"/>
        <end position="630"/>
    </location>
</feature>
<dbReference type="Pfam" id="PF07715">
    <property type="entry name" value="Plug"/>
    <property type="match status" value="1"/>
</dbReference>
<evidence type="ECO:0000256" key="7">
    <source>
        <dbReference type="ARBA" id="ARBA00023136"/>
    </source>
</evidence>
<dbReference type="Pfam" id="PF00593">
    <property type="entry name" value="TonB_dep_Rec_b-barrel"/>
    <property type="match status" value="1"/>
</dbReference>
<dbReference type="GO" id="GO:0015344">
    <property type="term" value="F:siderophore uptake transmembrane transporter activity"/>
    <property type="evidence" value="ECO:0007669"/>
    <property type="project" value="TreeGrafter"/>
</dbReference>
<name>A3SJD9_ROSNI</name>